<dbReference type="Pfam" id="PF01850">
    <property type="entry name" value="PIN"/>
    <property type="match status" value="1"/>
</dbReference>
<evidence type="ECO:0000256" key="8">
    <source>
        <dbReference type="HAMAP-Rule" id="MF_00265"/>
    </source>
</evidence>
<dbReference type="SUPFAM" id="SSF88723">
    <property type="entry name" value="PIN domain-like"/>
    <property type="match status" value="1"/>
</dbReference>
<evidence type="ECO:0000256" key="3">
    <source>
        <dbReference type="ARBA" id="ARBA00022722"/>
    </source>
</evidence>
<accession>Q607X9</accession>
<dbReference type="GO" id="GO:0000287">
    <property type="term" value="F:magnesium ion binding"/>
    <property type="evidence" value="ECO:0007669"/>
    <property type="project" value="UniProtKB-UniRule"/>
</dbReference>
<keyword evidence="8" id="KW-0800">Toxin</keyword>
<dbReference type="CDD" id="cd18736">
    <property type="entry name" value="PIN_CcVapC1-like"/>
    <property type="match status" value="1"/>
</dbReference>
<evidence type="ECO:0000256" key="7">
    <source>
        <dbReference type="ARBA" id="ARBA00038093"/>
    </source>
</evidence>
<gene>
    <name evidence="8" type="primary">vapC</name>
    <name evidence="10" type="ordered locus">MCA1623</name>
</gene>
<dbReference type="HAMAP" id="MF_00265">
    <property type="entry name" value="VapC_Nob1"/>
    <property type="match status" value="1"/>
</dbReference>
<sequence>MKYLLDTNICIYLMHRQPPALASRFRALTVGDVGISVITYAELRVGIEKLTDTRQHNERVLELFLKRVPFLPFDEGAALAYGTLRAAVPDRRRNALDRLIAAHAVSLGAVLVTDNEADFTGYPGLAVENWTRGS</sequence>
<evidence type="ECO:0000256" key="6">
    <source>
        <dbReference type="ARBA" id="ARBA00022842"/>
    </source>
</evidence>
<protein>
    <recommendedName>
        <fullName evidence="8">Ribonuclease VapC</fullName>
        <shortName evidence="8">RNase VapC</shortName>
        <ecNumber evidence="8">3.1.-.-</ecNumber>
    </recommendedName>
    <alternativeName>
        <fullName evidence="8">Toxin VapC</fullName>
    </alternativeName>
</protein>
<evidence type="ECO:0000256" key="2">
    <source>
        <dbReference type="ARBA" id="ARBA00022649"/>
    </source>
</evidence>
<dbReference type="InterPro" id="IPR050556">
    <property type="entry name" value="Type_II_TA_system_RNase"/>
</dbReference>
<keyword evidence="6 8" id="KW-0460">Magnesium</keyword>
<evidence type="ECO:0000256" key="4">
    <source>
        <dbReference type="ARBA" id="ARBA00022723"/>
    </source>
</evidence>
<dbReference type="Proteomes" id="UP000006821">
    <property type="component" value="Chromosome"/>
</dbReference>
<dbReference type="KEGG" id="mca:MCA1623"/>
<dbReference type="HOGENOM" id="CLU_118482_5_3_6"/>
<keyword evidence="3 8" id="KW-0540">Nuclease</keyword>
<dbReference type="STRING" id="243233.MCA1623"/>
<dbReference type="eggNOG" id="COG1487">
    <property type="taxonomic scope" value="Bacteria"/>
</dbReference>
<keyword evidence="5 8" id="KW-0378">Hydrolase</keyword>
<dbReference type="InterPro" id="IPR022907">
    <property type="entry name" value="VapC_family"/>
</dbReference>
<name>Q607X9_METCA</name>
<evidence type="ECO:0000256" key="1">
    <source>
        <dbReference type="ARBA" id="ARBA00001946"/>
    </source>
</evidence>
<comment type="similarity">
    <text evidence="7 8">Belongs to the PINc/VapC protein family.</text>
</comment>
<feature type="binding site" evidence="8">
    <location>
        <position position="6"/>
    </location>
    <ligand>
        <name>Mg(2+)</name>
        <dbReference type="ChEBI" id="CHEBI:18420"/>
    </ligand>
</feature>
<dbReference type="GO" id="GO:0090729">
    <property type="term" value="F:toxin activity"/>
    <property type="evidence" value="ECO:0007669"/>
    <property type="project" value="UniProtKB-KW"/>
</dbReference>
<dbReference type="GeneID" id="88223880"/>
<evidence type="ECO:0000259" key="9">
    <source>
        <dbReference type="Pfam" id="PF01850"/>
    </source>
</evidence>
<evidence type="ECO:0000256" key="5">
    <source>
        <dbReference type="ARBA" id="ARBA00022801"/>
    </source>
</evidence>
<dbReference type="EC" id="3.1.-.-" evidence="8"/>
<comment type="cofactor">
    <cofactor evidence="1 8">
        <name>Mg(2+)</name>
        <dbReference type="ChEBI" id="CHEBI:18420"/>
    </cofactor>
</comment>
<feature type="binding site" evidence="8">
    <location>
        <position position="97"/>
    </location>
    <ligand>
        <name>Mg(2+)</name>
        <dbReference type="ChEBI" id="CHEBI:18420"/>
    </ligand>
</feature>
<organism evidence="10 11">
    <name type="scientific">Methylococcus capsulatus (strain ATCC 33009 / NCIMB 11132 / Bath)</name>
    <dbReference type="NCBI Taxonomy" id="243233"/>
    <lineage>
        <taxon>Bacteria</taxon>
        <taxon>Pseudomonadati</taxon>
        <taxon>Pseudomonadota</taxon>
        <taxon>Gammaproteobacteria</taxon>
        <taxon>Methylococcales</taxon>
        <taxon>Methylococcaceae</taxon>
        <taxon>Methylococcus</taxon>
    </lineage>
</organism>
<dbReference type="PANTHER" id="PTHR33653">
    <property type="entry name" value="RIBONUCLEASE VAPC2"/>
    <property type="match status" value="1"/>
</dbReference>
<dbReference type="PANTHER" id="PTHR33653:SF1">
    <property type="entry name" value="RIBONUCLEASE VAPC2"/>
    <property type="match status" value="1"/>
</dbReference>
<reference evidence="10 11" key="1">
    <citation type="journal article" date="2004" name="PLoS Biol.">
        <title>Genomic insights into methanotrophy: the complete genome sequence of Methylococcus capsulatus (Bath).</title>
        <authorList>
            <person name="Ward N.L."/>
            <person name="Larsen O."/>
            <person name="Sakwa J."/>
            <person name="Bruseth L."/>
            <person name="Khouri H.M."/>
            <person name="Durkin A.S."/>
            <person name="Dimitrov G."/>
            <person name="Jiang L."/>
            <person name="Scanlan D."/>
            <person name="Kang K.H."/>
            <person name="Lewis M.R."/>
            <person name="Nelson K.E."/>
            <person name="Methe B.A."/>
            <person name="Wu M."/>
            <person name="Heidelberg J.F."/>
            <person name="Paulsen I.T."/>
            <person name="Fouts D.E."/>
            <person name="Ravel J."/>
            <person name="Tettelin H."/>
            <person name="Ren Q."/>
            <person name="Read T.D."/>
            <person name="DeBoy R.T."/>
            <person name="Seshadri R."/>
            <person name="Salzberg S.L."/>
            <person name="Jensen H.B."/>
            <person name="Birkeland N.K."/>
            <person name="Nelson W.C."/>
            <person name="Dodson R.J."/>
            <person name="Grindhaug S.H."/>
            <person name="Holt I.E."/>
            <person name="Eidhammer I."/>
            <person name="Jonasen I."/>
            <person name="Vanaken S."/>
            <person name="Utterback T.R."/>
            <person name="Feldblyum T.V."/>
            <person name="Fraser C.M."/>
            <person name="Lillehaug J.R."/>
            <person name="Eisen J.A."/>
        </authorList>
    </citation>
    <scope>NUCLEOTIDE SEQUENCE [LARGE SCALE GENOMIC DNA]</scope>
    <source>
        <strain evidence="11">ATCC 33009 / NCIMB 11132 / Bath</strain>
    </source>
</reference>
<keyword evidence="2 8" id="KW-1277">Toxin-antitoxin system</keyword>
<dbReference type="RefSeq" id="WP_010960883.1">
    <property type="nucleotide sequence ID" value="NC_002977.6"/>
</dbReference>
<comment type="function">
    <text evidence="8">Toxic component of a toxin-antitoxin (TA) system. An RNase.</text>
</comment>
<proteinExistence type="inferred from homology"/>
<dbReference type="InterPro" id="IPR002716">
    <property type="entry name" value="PIN_dom"/>
</dbReference>
<keyword evidence="4 8" id="KW-0479">Metal-binding</keyword>
<dbReference type="InterPro" id="IPR029060">
    <property type="entry name" value="PIN-like_dom_sf"/>
</dbReference>
<dbReference type="AlphaFoldDB" id="Q607X9"/>
<dbReference type="EMBL" id="AE017282">
    <property type="protein sequence ID" value="AAU92375.1"/>
    <property type="molecule type" value="Genomic_DNA"/>
</dbReference>
<dbReference type="GO" id="GO:0016787">
    <property type="term" value="F:hydrolase activity"/>
    <property type="evidence" value="ECO:0007669"/>
    <property type="project" value="UniProtKB-KW"/>
</dbReference>
<dbReference type="Gene3D" id="3.40.50.1010">
    <property type="entry name" value="5'-nuclease"/>
    <property type="match status" value="1"/>
</dbReference>
<dbReference type="GO" id="GO:0004540">
    <property type="term" value="F:RNA nuclease activity"/>
    <property type="evidence" value="ECO:0007669"/>
    <property type="project" value="InterPro"/>
</dbReference>
<evidence type="ECO:0000313" key="10">
    <source>
        <dbReference type="EMBL" id="AAU92375.1"/>
    </source>
</evidence>
<feature type="domain" description="PIN" evidence="9">
    <location>
        <begin position="3"/>
        <end position="116"/>
    </location>
</feature>
<evidence type="ECO:0000313" key="11">
    <source>
        <dbReference type="Proteomes" id="UP000006821"/>
    </source>
</evidence>